<evidence type="ECO:0000313" key="2">
    <source>
        <dbReference type="Proteomes" id="UP000198683"/>
    </source>
</evidence>
<organism evidence="1 2">
    <name type="scientific">Nonomuraea maritima</name>
    <dbReference type="NCBI Taxonomy" id="683260"/>
    <lineage>
        <taxon>Bacteria</taxon>
        <taxon>Bacillati</taxon>
        <taxon>Actinomycetota</taxon>
        <taxon>Actinomycetes</taxon>
        <taxon>Streptosporangiales</taxon>
        <taxon>Streptosporangiaceae</taxon>
        <taxon>Nonomuraea</taxon>
    </lineage>
</organism>
<keyword evidence="2" id="KW-1185">Reference proteome</keyword>
<dbReference type="EMBL" id="FNFB01000011">
    <property type="protein sequence ID" value="SDK81230.1"/>
    <property type="molecule type" value="Genomic_DNA"/>
</dbReference>
<dbReference type="Proteomes" id="UP000198683">
    <property type="component" value="Unassembled WGS sequence"/>
</dbReference>
<dbReference type="RefSeq" id="WP_090767163.1">
    <property type="nucleotide sequence ID" value="NZ_FNFB01000011.1"/>
</dbReference>
<name>A0A1G9EYP9_9ACTN</name>
<proteinExistence type="predicted"/>
<gene>
    <name evidence="1" type="ORF">SAMN05421874_111178</name>
</gene>
<sequence length="83" mass="8798">MTITILQADDGGTRIRYEFVDDMKDLSPAVESDLVPVSQSGDRTVCAASGGPYGEDHIPVVFTTLSNGTACVYVSMRATPKTA</sequence>
<reference evidence="1 2" key="1">
    <citation type="submission" date="2016-10" db="EMBL/GenBank/DDBJ databases">
        <authorList>
            <person name="de Groot N.N."/>
        </authorList>
    </citation>
    <scope>NUCLEOTIDE SEQUENCE [LARGE SCALE GENOMIC DNA]</scope>
    <source>
        <strain evidence="1 2">CGMCC 4.5681</strain>
    </source>
</reference>
<accession>A0A1G9EYP9</accession>
<dbReference type="STRING" id="683260.SAMN05421874_111178"/>
<protein>
    <submittedName>
        <fullName evidence="1">Uncharacterized protein</fullName>
    </submittedName>
</protein>
<dbReference type="AlphaFoldDB" id="A0A1G9EYP9"/>
<evidence type="ECO:0000313" key="1">
    <source>
        <dbReference type="EMBL" id="SDK81230.1"/>
    </source>
</evidence>
<dbReference type="OrthoDB" id="262125at2"/>